<evidence type="ECO:0000313" key="6">
    <source>
        <dbReference type="Proteomes" id="UP000051461"/>
    </source>
</evidence>
<dbReference type="PANTHER" id="PTHR13504:SF38">
    <property type="entry name" value="FIDO DOMAIN-CONTAINING PROTEIN"/>
    <property type="match status" value="1"/>
</dbReference>
<dbReference type="InterPro" id="IPR003812">
    <property type="entry name" value="Fido"/>
</dbReference>
<name>A0A0R1GFF1_9LACO</name>
<dbReference type="Proteomes" id="UP000051461">
    <property type="component" value="Unassembled WGS sequence"/>
</dbReference>
<feature type="site" description="Important for autoinhibition of adenylyltransferase activity" evidence="3">
    <location>
        <position position="36"/>
    </location>
</feature>
<dbReference type="Pfam" id="PF02661">
    <property type="entry name" value="Fic"/>
    <property type="match status" value="1"/>
</dbReference>
<keyword evidence="2" id="KW-0547">Nucleotide-binding</keyword>
<dbReference type="AlphaFoldDB" id="A0A0R1GFF1"/>
<evidence type="ECO:0000256" key="2">
    <source>
        <dbReference type="PIRSR" id="PIRSR640198-2"/>
    </source>
</evidence>
<dbReference type="RefSeq" id="WP_057905572.1">
    <property type="nucleotide sequence ID" value="NZ_AZDA01000128.1"/>
</dbReference>
<feature type="binding site" evidence="2">
    <location>
        <begin position="171"/>
        <end position="178"/>
    </location>
    <ligand>
        <name>ATP</name>
        <dbReference type="ChEBI" id="CHEBI:30616"/>
    </ligand>
</feature>
<keyword evidence="2" id="KW-0067">ATP-binding</keyword>
<comment type="caution">
    <text evidence="5">The sequence shown here is derived from an EMBL/GenBank/DDBJ whole genome shotgun (WGS) entry which is preliminary data.</text>
</comment>
<dbReference type="InterPro" id="IPR040198">
    <property type="entry name" value="Fido_containing"/>
</dbReference>
<dbReference type="Gene3D" id="1.10.3290.10">
    <property type="entry name" value="Fido-like domain"/>
    <property type="match status" value="1"/>
</dbReference>
<accession>A0A0R1GFF1</accession>
<dbReference type="PROSITE" id="PS51459">
    <property type="entry name" value="FIDO"/>
    <property type="match status" value="1"/>
</dbReference>
<evidence type="ECO:0000259" key="4">
    <source>
        <dbReference type="PROSITE" id="PS51459"/>
    </source>
</evidence>
<organism evidence="5 6">
    <name type="scientific">Loigolactobacillus bifermentans DSM 20003</name>
    <dbReference type="NCBI Taxonomy" id="1423726"/>
    <lineage>
        <taxon>Bacteria</taxon>
        <taxon>Bacillati</taxon>
        <taxon>Bacillota</taxon>
        <taxon>Bacilli</taxon>
        <taxon>Lactobacillales</taxon>
        <taxon>Lactobacillaceae</taxon>
        <taxon>Loigolactobacillus</taxon>
    </lineage>
</organism>
<gene>
    <name evidence="5" type="ORF">FC07_GL001500</name>
</gene>
<dbReference type="SUPFAM" id="SSF140931">
    <property type="entry name" value="Fic-like"/>
    <property type="match status" value="1"/>
</dbReference>
<reference evidence="5 6" key="1">
    <citation type="journal article" date="2015" name="Genome Announc.">
        <title>Expanding the biotechnology potential of lactobacilli through comparative genomics of 213 strains and associated genera.</title>
        <authorList>
            <person name="Sun Z."/>
            <person name="Harris H.M."/>
            <person name="McCann A."/>
            <person name="Guo C."/>
            <person name="Argimon S."/>
            <person name="Zhang W."/>
            <person name="Yang X."/>
            <person name="Jeffery I.B."/>
            <person name="Cooney J.C."/>
            <person name="Kagawa T.F."/>
            <person name="Liu W."/>
            <person name="Song Y."/>
            <person name="Salvetti E."/>
            <person name="Wrobel A."/>
            <person name="Rasinkangas P."/>
            <person name="Parkhill J."/>
            <person name="Rea M.C."/>
            <person name="O'Sullivan O."/>
            <person name="Ritari J."/>
            <person name="Douillard F.P."/>
            <person name="Paul Ross R."/>
            <person name="Yang R."/>
            <person name="Briner A.E."/>
            <person name="Felis G.E."/>
            <person name="de Vos W.M."/>
            <person name="Barrangou R."/>
            <person name="Klaenhammer T.R."/>
            <person name="Caufield P.W."/>
            <person name="Cui Y."/>
            <person name="Zhang H."/>
            <person name="O'Toole P.W."/>
        </authorList>
    </citation>
    <scope>NUCLEOTIDE SEQUENCE [LARGE SCALE GENOMIC DNA]</scope>
    <source>
        <strain evidence="5 6">DSM 20003</strain>
    </source>
</reference>
<evidence type="ECO:0000313" key="5">
    <source>
        <dbReference type="EMBL" id="KRK32966.1"/>
    </source>
</evidence>
<dbReference type="PANTHER" id="PTHR13504">
    <property type="entry name" value="FIDO DOMAIN-CONTAINING PROTEIN DDB_G0283145"/>
    <property type="match status" value="1"/>
</dbReference>
<sequence length="243" mass="27843">MIKLVSELIQQRDAQTPGSLYYWTQILFSYNSNHLEGTQLTQDQTQELFETGRLTTTTSIKFDDALETANHFRAFDQILNTIDDPLSKQYIFDLHQILKGGTSQDWDPRYNVGGFKREAKMLTGQQLSTSAAEAPDQTIHLFCEWNRHQYTDLADFAAFHKRFEVIHPFSDGSGRIGRLLLFKELCRCGQMPFFISSDRHTDYLDALAAYTADPGQLRHLFATEQQAYTQAVLQLNALETTSK</sequence>
<evidence type="ECO:0000256" key="1">
    <source>
        <dbReference type="PIRSR" id="PIRSR640198-1"/>
    </source>
</evidence>
<dbReference type="PATRIC" id="fig|1423726.3.peg.1553"/>
<feature type="active site" evidence="1">
    <location>
        <position position="167"/>
    </location>
</feature>
<dbReference type="GO" id="GO:0005524">
    <property type="term" value="F:ATP binding"/>
    <property type="evidence" value="ECO:0007669"/>
    <property type="project" value="UniProtKB-KW"/>
</dbReference>
<dbReference type="InterPro" id="IPR036597">
    <property type="entry name" value="Fido-like_dom_sf"/>
</dbReference>
<keyword evidence="6" id="KW-1185">Reference proteome</keyword>
<proteinExistence type="predicted"/>
<dbReference type="STRING" id="1423726.FC07_GL001500"/>
<dbReference type="OrthoDB" id="9813719at2"/>
<evidence type="ECO:0000256" key="3">
    <source>
        <dbReference type="PIRSR" id="PIRSR640198-3"/>
    </source>
</evidence>
<feature type="domain" description="Fido" evidence="4">
    <location>
        <begin position="86"/>
        <end position="234"/>
    </location>
</feature>
<dbReference type="EMBL" id="AZDA01000128">
    <property type="protein sequence ID" value="KRK32966.1"/>
    <property type="molecule type" value="Genomic_DNA"/>
</dbReference>
<protein>
    <submittedName>
        <fullName evidence="5">Fic family protein</fullName>
    </submittedName>
</protein>